<reference evidence="11" key="1">
    <citation type="submission" date="2015-09" db="EMBL/GenBank/DDBJ databases">
        <authorList>
            <person name="Wibberg D."/>
        </authorList>
    </citation>
    <scope>NUCLEOTIDE SEQUENCE [LARGE SCALE GENOMIC DNA]</scope>
    <source>
        <strain evidence="11">SD1D</strain>
    </source>
</reference>
<feature type="compositionally biased region" description="Polar residues" evidence="7">
    <location>
        <begin position="465"/>
        <end position="479"/>
    </location>
</feature>
<dbReference type="Pfam" id="PF18072">
    <property type="entry name" value="FGAR-AT_linker"/>
    <property type="match status" value="1"/>
</dbReference>
<dbReference type="Gene3D" id="3.90.650.10">
    <property type="entry name" value="PurM-like C-terminal domain"/>
    <property type="match status" value="2"/>
</dbReference>
<dbReference type="AlphaFoldDB" id="A0A0K8J738"/>
<dbReference type="KEGG" id="hsd:SD1D_1923"/>
<keyword evidence="2" id="KW-0479">Metal-binding</keyword>
<feature type="domain" description="Phosphoribosylformylglycinamidine synthase linker" evidence="9">
    <location>
        <begin position="183"/>
        <end position="229"/>
    </location>
</feature>
<evidence type="ECO:0000259" key="9">
    <source>
        <dbReference type="Pfam" id="PF18072"/>
    </source>
</evidence>
<keyword evidence="6" id="KW-0460">Magnesium</keyword>
<evidence type="ECO:0000256" key="4">
    <source>
        <dbReference type="ARBA" id="ARBA00022755"/>
    </source>
</evidence>
<dbReference type="Gene3D" id="3.30.1330.10">
    <property type="entry name" value="PurM-like, N-terminal domain"/>
    <property type="match status" value="2"/>
</dbReference>
<evidence type="ECO:0000256" key="2">
    <source>
        <dbReference type="ARBA" id="ARBA00022723"/>
    </source>
</evidence>
<dbReference type="InterPro" id="IPR029062">
    <property type="entry name" value="Class_I_gatase-like"/>
</dbReference>
<evidence type="ECO:0000259" key="8">
    <source>
        <dbReference type="Pfam" id="PF02769"/>
    </source>
</evidence>
<evidence type="ECO:0000256" key="1">
    <source>
        <dbReference type="ARBA" id="ARBA00022598"/>
    </source>
</evidence>
<feature type="domain" description="PurM-like C-terminal" evidence="8">
    <location>
        <begin position="442"/>
        <end position="594"/>
    </location>
</feature>
<gene>
    <name evidence="10" type="ORF">SD1D_1923</name>
</gene>
<dbReference type="CDD" id="cd02203">
    <property type="entry name" value="PurL_repeat1"/>
    <property type="match status" value="1"/>
</dbReference>
<evidence type="ECO:0000256" key="6">
    <source>
        <dbReference type="ARBA" id="ARBA00022842"/>
    </source>
</evidence>
<name>A0A0K8J738_9FIRM</name>
<evidence type="ECO:0000313" key="10">
    <source>
        <dbReference type="EMBL" id="CUH93461.1"/>
    </source>
</evidence>
<dbReference type="PANTHER" id="PTHR10099:SF1">
    <property type="entry name" value="PHOSPHORIBOSYLFORMYLGLYCINAMIDINE SYNTHASE"/>
    <property type="match status" value="1"/>
</dbReference>
<dbReference type="SUPFAM" id="SSF56042">
    <property type="entry name" value="PurM C-terminal domain-like"/>
    <property type="match status" value="2"/>
</dbReference>
<dbReference type="GO" id="GO:0046872">
    <property type="term" value="F:metal ion binding"/>
    <property type="evidence" value="ECO:0007669"/>
    <property type="project" value="UniProtKB-KW"/>
</dbReference>
<dbReference type="OrthoDB" id="9804441at2"/>
<keyword evidence="3" id="KW-0547">Nucleotide-binding</keyword>
<dbReference type="SUPFAM" id="SSF55326">
    <property type="entry name" value="PurM N-terminal domain-like"/>
    <property type="match status" value="2"/>
</dbReference>
<keyword evidence="1" id="KW-0436">Ligase</keyword>
<protein>
    <recommendedName>
        <fullName evidence="12">Phosphoribosylformylglycinamidine synthase</fullName>
    </recommendedName>
</protein>
<dbReference type="CDD" id="cd02204">
    <property type="entry name" value="PurL_repeat2"/>
    <property type="match status" value="1"/>
</dbReference>
<dbReference type="SUPFAM" id="SSF52317">
    <property type="entry name" value="Class I glutamine amidotransferase-like"/>
    <property type="match status" value="1"/>
</dbReference>
<dbReference type="PANTHER" id="PTHR10099">
    <property type="entry name" value="PHOSPHORIBOSYLFORMYLGLYCINAMIDINE SYNTHASE"/>
    <property type="match status" value="1"/>
</dbReference>
<dbReference type="Gene3D" id="3.40.50.880">
    <property type="match status" value="1"/>
</dbReference>
<sequence>MSMVRRIYVEKKEPYNVRGKLLAKELTNYLGINGVESVRVLNRYLIENVSEDNYKLAINTVFMDPSVDIIHEETIDIKSGERVFSVEYLPGQYDQRADSAEQCIKLLDENSEPIVRSATTYIISGNISEEDFNKIKSYCINSVDSRETEEITPKSLITRQEEPKEVDILTGFKDMDKEELENLYNSLNLAMTIADFIHIQNYFKNEENRDPSITEIRVLDTYWSDHCRHTTFLTELKSIDFEDGYYTEPIKAAYYNYTSDREKLYKGRDDKYISLMDIATLAMKKLRAEGKLDDMEVSDEINACTIIVPVEVDGKTEEWLLFFKNETHNHPTEIEPFGGAATCLGGAIRDPLSGRGYAYQAMRLSAAADPTQSFNDTLEGKLPQRKICRQAAEGYSSYGNQIGLPSGLVEEIYHPGYVAKRMEAGAIMAAAPRKHVKREKCEPGDLVILLGGRTGRDGLGGATGSSKSHTTESAQTSGAEVQKGNPAIERNILRLFRRPEASILIKKCNDFGAGGVSVAIGELADGLRINLDKLPTKYEGLDGTELAISESQERMAIVVDAKDADTMLAYAKEENLEAVVVAQVTDTNRLVIEWRGKEIVNLSRAFLNTNGAHQEATAYVTIPSEKDNYLKKGALNLEDKASIKDKWLKVLSDLNVSSKKGLTQMFDSSIGAATVTMPFGGQYQYSPIQTMVAKLPVLEGKCDNVSMMSYGFDPYLSSWSPFHGAVYAVISSVAKIVASGGDYSKIRFSFQEFFRRLEKDPKRWGEPLAALLGAYEAQMKLELPSIGGKDSMSGTFNDIDVPPTLVSFAVNMATSKDVITTELKSPGNVLVRFKLSRDSFDLPVYEKLKALYSNLYKLMKDKKAVSAYAIGFGGIIEAVSKMAFGNKLGVSIKENLDESELFLPDYGSILIEMKKDDTQKLSEYGFTADDYDVIGEITQEENFRYGSEVITIDEALQAWTNTLEEIYPTKSDSVKEEVYTKLYDAKKVYVAKNKVAKPKVFIPVLPGSNCDYDTFMAFKAAGAEVEKVVFSNMFPGSIKESIEAFEKAIKEAQIIVFSGGNFTAEIPDGSGKYTALVFRNEKIKEAMDDFLNNRDGLALGISNGFHALIRLGLLPYGEIRPVKEDTPALIAGNLGKHIAKYVNTKVISNASPWLMKTQLNSIYTLPTSHGEGRFVAGEELIKELFEKGQVASQYVDLNGNPTMDEEYNPHGSYYAIESIISPDGRVMGKMTHPERTGDSVAINIYGNQNMGIIESGVSYFK</sequence>
<dbReference type="GO" id="GO:0006164">
    <property type="term" value="P:purine nucleotide biosynthetic process"/>
    <property type="evidence" value="ECO:0007669"/>
    <property type="project" value="UniProtKB-KW"/>
</dbReference>
<dbReference type="NCBIfam" id="TIGR01857">
    <property type="entry name" value="FGAM-synthase"/>
    <property type="match status" value="1"/>
</dbReference>
<accession>A0A0K8J738</accession>
<dbReference type="EMBL" id="LN879430">
    <property type="protein sequence ID" value="CUH93461.1"/>
    <property type="molecule type" value="Genomic_DNA"/>
</dbReference>
<dbReference type="FunFam" id="3.30.1330.10:FF:000013">
    <property type="entry name" value="Phosphoribosylformylglycinamidine synthase"/>
    <property type="match status" value="1"/>
</dbReference>
<keyword evidence="4" id="KW-0658">Purine biosynthesis</keyword>
<keyword evidence="11" id="KW-1185">Reference proteome</keyword>
<dbReference type="InterPro" id="IPR010141">
    <property type="entry name" value="FGAM_synthase"/>
</dbReference>
<dbReference type="Proteomes" id="UP000196053">
    <property type="component" value="Chromosome I"/>
</dbReference>
<proteinExistence type="predicted"/>
<evidence type="ECO:0000256" key="7">
    <source>
        <dbReference type="SAM" id="MobiDB-lite"/>
    </source>
</evidence>
<evidence type="ECO:0000256" key="3">
    <source>
        <dbReference type="ARBA" id="ARBA00022741"/>
    </source>
</evidence>
<organism evidence="10 11">
    <name type="scientific">Herbinix luporum</name>
    <dbReference type="NCBI Taxonomy" id="1679721"/>
    <lineage>
        <taxon>Bacteria</taxon>
        <taxon>Bacillati</taxon>
        <taxon>Bacillota</taxon>
        <taxon>Clostridia</taxon>
        <taxon>Lachnospirales</taxon>
        <taxon>Lachnospiraceae</taxon>
        <taxon>Herbinix</taxon>
    </lineage>
</organism>
<dbReference type="InterPro" id="IPR036676">
    <property type="entry name" value="PurM-like_C_sf"/>
</dbReference>
<dbReference type="InterPro" id="IPR041609">
    <property type="entry name" value="PurL_linker"/>
</dbReference>
<feature type="region of interest" description="Disordered" evidence="7">
    <location>
        <begin position="457"/>
        <end position="483"/>
    </location>
</feature>
<dbReference type="Pfam" id="PF02769">
    <property type="entry name" value="AIRS_C"/>
    <property type="match status" value="1"/>
</dbReference>
<evidence type="ECO:0000256" key="5">
    <source>
        <dbReference type="ARBA" id="ARBA00022840"/>
    </source>
</evidence>
<dbReference type="InterPro" id="IPR036921">
    <property type="entry name" value="PurM-like_N_sf"/>
</dbReference>
<dbReference type="GO" id="GO:0005524">
    <property type="term" value="F:ATP binding"/>
    <property type="evidence" value="ECO:0007669"/>
    <property type="project" value="UniProtKB-KW"/>
</dbReference>
<dbReference type="RefSeq" id="WP_058258703.1">
    <property type="nucleotide sequence ID" value="NZ_LN879430.1"/>
</dbReference>
<evidence type="ECO:0008006" key="12">
    <source>
        <dbReference type="Google" id="ProtNLM"/>
    </source>
</evidence>
<dbReference type="Pfam" id="PF13507">
    <property type="entry name" value="GATase_5"/>
    <property type="match status" value="1"/>
</dbReference>
<keyword evidence="5" id="KW-0067">ATP-binding</keyword>
<evidence type="ECO:0000313" key="11">
    <source>
        <dbReference type="Proteomes" id="UP000196053"/>
    </source>
</evidence>
<dbReference type="InterPro" id="IPR010918">
    <property type="entry name" value="PurM-like_C_dom"/>
</dbReference>
<dbReference type="GO" id="GO:0004642">
    <property type="term" value="F:phosphoribosylformylglycinamidine synthase activity"/>
    <property type="evidence" value="ECO:0007669"/>
    <property type="project" value="TreeGrafter"/>
</dbReference>
<dbReference type="SMART" id="SM01211">
    <property type="entry name" value="GATase_5"/>
    <property type="match status" value="1"/>
</dbReference>
<dbReference type="GO" id="GO:0005737">
    <property type="term" value="C:cytoplasm"/>
    <property type="evidence" value="ECO:0007669"/>
    <property type="project" value="TreeGrafter"/>
</dbReference>